<evidence type="ECO:0000313" key="3">
    <source>
        <dbReference type="Proteomes" id="UP001598448"/>
    </source>
</evidence>
<feature type="compositionally biased region" description="Basic and acidic residues" evidence="1">
    <location>
        <begin position="66"/>
        <end position="75"/>
    </location>
</feature>
<accession>A0ABW6FP97</accession>
<reference evidence="2 3" key="1">
    <citation type="submission" date="2024-09" db="EMBL/GenBank/DDBJ databases">
        <title>The Natural Products Discovery Center: Release of the First 8490 Sequenced Strains for Exploring Actinobacteria Biosynthetic Diversity.</title>
        <authorList>
            <person name="Kalkreuter E."/>
            <person name="Kautsar S.A."/>
            <person name="Yang D."/>
            <person name="Bader C.D."/>
            <person name="Teijaro C.N."/>
            <person name="Fluegel L."/>
            <person name="Davis C.M."/>
            <person name="Simpson J.R."/>
            <person name="Lauterbach L."/>
            <person name="Steele A.D."/>
            <person name="Gui C."/>
            <person name="Meng S."/>
            <person name="Li G."/>
            <person name="Viehrig K."/>
            <person name="Ye F."/>
            <person name="Su P."/>
            <person name="Kiefer A.F."/>
            <person name="Nichols A."/>
            <person name="Cepeda A.J."/>
            <person name="Yan W."/>
            <person name="Fan B."/>
            <person name="Jiang Y."/>
            <person name="Adhikari A."/>
            <person name="Zheng C.-J."/>
            <person name="Schuster L."/>
            <person name="Cowan T.M."/>
            <person name="Smanski M.J."/>
            <person name="Chevrette M.G."/>
            <person name="De Carvalho L.P.S."/>
            <person name="Shen B."/>
        </authorList>
    </citation>
    <scope>NUCLEOTIDE SEQUENCE [LARGE SCALE GENOMIC DNA]</scope>
    <source>
        <strain evidence="2 3">NPDC058348</strain>
    </source>
</reference>
<comment type="caution">
    <text evidence="2">The sequence shown here is derived from an EMBL/GenBank/DDBJ whole genome shotgun (WGS) entry which is preliminary data.</text>
</comment>
<feature type="region of interest" description="Disordered" evidence="1">
    <location>
        <begin position="1"/>
        <end position="89"/>
    </location>
</feature>
<evidence type="ECO:0000256" key="1">
    <source>
        <dbReference type="SAM" id="MobiDB-lite"/>
    </source>
</evidence>
<dbReference type="Proteomes" id="UP001598448">
    <property type="component" value="Unassembled WGS sequence"/>
</dbReference>
<organism evidence="2 3">
    <name type="scientific">Streptomyces albidochromogenes</name>
    <dbReference type="NCBI Taxonomy" id="329524"/>
    <lineage>
        <taxon>Bacteria</taxon>
        <taxon>Bacillati</taxon>
        <taxon>Actinomycetota</taxon>
        <taxon>Actinomycetes</taxon>
        <taxon>Kitasatosporales</taxon>
        <taxon>Streptomycetaceae</taxon>
        <taxon>Streptomyces</taxon>
    </lineage>
</organism>
<sequence length="89" mass="9523">MSEKQARDPDREPRPRTEKGPGAHSGAERRAQERVVPGTASAREGYPAEGGTADGESLAGVESSGEDGRARRSGEGEVTDTPARRKRHR</sequence>
<evidence type="ECO:0000313" key="2">
    <source>
        <dbReference type="EMBL" id="MFD5101110.1"/>
    </source>
</evidence>
<proteinExistence type="predicted"/>
<protein>
    <submittedName>
        <fullName evidence="2">Uncharacterized protein</fullName>
    </submittedName>
</protein>
<keyword evidence="3" id="KW-1185">Reference proteome</keyword>
<dbReference type="EMBL" id="JBHXIJ010000138">
    <property type="protein sequence ID" value="MFD5101110.1"/>
    <property type="molecule type" value="Genomic_DNA"/>
</dbReference>
<feature type="compositionally biased region" description="Basic and acidic residues" evidence="1">
    <location>
        <begin position="1"/>
        <end position="33"/>
    </location>
</feature>
<gene>
    <name evidence="2" type="ORF">ACFWJN_19415</name>
</gene>
<dbReference type="RefSeq" id="WP_386715959.1">
    <property type="nucleotide sequence ID" value="NZ_JBHXIJ010000138.1"/>
</dbReference>
<name>A0ABW6FP97_9ACTN</name>